<dbReference type="Proteomes" id="UP000807025">
    <property type="component" value="Unassembled WGS sequence"/>
</dbReference>
<dbReference type="GO" id="GO:0003906">
    <property type="term" value="F:DNA-(apurinic or apyrimidinic site) endonuclease activity"/>
    <property type="evidence" value="ECO:0007669"/>
    <property type="project" value="TreeGrafter"/>
</dbReference>
<evidence type="ECO:0000256" key="2">
    <source>
        <dbReference type="ARBA" id="ARBA00022723"/>
    </source>
</evidence>
<dbReference type="Pfam" id="PF03372">
    <property type="entry name" value="Exo_endo_phos"/>
    <property type="match status" value="1"/>
</dbReference>
<comment type="caution">
    <text evidence="9">The sequence shown here is derived from an EMBL/GenBank/DDBJ whole genome shotgun (WGS) entry which is preliminary data.</text>
</comment>
<keyword evidence="2 6" id="KW-0479">Metal-binding</keyword>
<evidence type="ECO:0000256" key="5">
    <source>
        <dbReference type="PIRSR" id="PIRSR604808-1"/>
    </source>
</evidence>
<feature type="site" description="Transition state stabilizer" evidence="7">
    <location>
        <position position="128"/>
    </location>
</feature>
<feature type="non-terminal residue" evidence="9">
    <location>
        <position position="411"/>
    </location>
</feature>
<feature type="active site" description="Proton acceptor" evidence="5">
    <location>
        <position position="216"/>
    </location>
</feature>
<feature type="binding site" evidence="6">
    <location>
        <position position="128"/>
    </location>
    <ligand>
        <name>Mg(2+)</name>
        <dbReference type="ChEBI" id="CHEBI:18420"/>
        <label>1</label>
    </ligand>
</feature>
<evidence type="ECO:0000313" key="9">
    <source>
        <dbReference type="EMBL" id="KAF9492426.1"/>
    </source>
</evidence>
<feature type="domain" description="Endonuclease/exonuclease/phosphatase" evidence="8">
    <location>
        <begin position="8"/>
        <end position="207"/>
    </location>
</feature>
<dbReference type="GO" id="GO:0046872">
    <property type="term" value="F:metal ion binding"/>
    <property type="evidence" value="ECO:0007669"/>
    <property type="project" value="UniProtKB-KW"/>
</dbReference>
<reference evidence="9" key="1">
    <citation type="submission" date="2020-11" db="EMBL/GenBank/DDBJ databases">
        <authorList>
            <consortium name="DOE Joint Genome Institute"/>
            <person name="Ahrendt S."/>
            <person name="Riley R."/>
            <person name="Andreopoulos W."/>
            <person name="Labutti K."/>
            <person name="Pangilinan J."/>
            <person name="Ruiz-Duenas F.J."/>
            <person name="Barrasa J.M."/>
            <person name="Sanchez-Garcia M."/>
            <person name="Camarero S."/>
            <person name="Miyauchi S."/>
            <person name="Serrano A."/>
            <person name="Linde D."/>
            <person name="Babiker R."/>
            <person name="Drula E."/>
            <person name="Ayuso-Fernandez I."/>
            <person name="Pacheco R."/>
            <person name="Padilla G."/>
            <person name="Ferreira P."/>
            <person name="Barriuso J."/>
            <person name="Kellner H."/>
            <person name="Castanera R."/>
            <person name="Alfaro M."/>
            <person name="Ramirez L."/>
            <person name="Pisabarro A.G."/>
            <person name="Kuo A."/>
            <person name="Tritt A."/>
            <person name="Lipzen A."/>
            <person name="He G."/>
            <person name="Yan M."/>
            <person name="Ng V."/>
            <person name="Cullen D."/>
            <person name="Martin F."/>
            <person name="Rosso M.-N."/>
            <person name="Henrissat B."/>
            <person name="Hibbett D."/>
            <person name="Martinez A.T."/>
            <person name="Grigoriev I.V."/>
        </authorList>
    </citation>
    <scope>NUCLEOTIDE SEQUENCE</scope>
    <source>
        <strain evidence="9">ATCC 90797</strain>
    </source>
</reference>
<feature type="binding site" evidence="6">
    <location>
        <position position="216"/>
    </location>
    <ligand>
        <name>Mg(2+)</name>
        <dbReference type="ChEBI" id="CHEBI:18420"/>
        <label>1</label>
    </ligand>
</feature>
<evidence type="ECO:0000259" key="8">
    <source>
        <dbReference type="Pfam" id="PF03372"/>
    </source>
</evidence>
<dbReference type="InterPro" id="IPR004808">
    <property type="entry name" value="AP_endonuc_1"/>
</dbReference>
<feature type="site" description="Important for catalytic activity" evidence="7">
    <location>
        <position position="189"/>
    </location>
</feature>
<dbReference type="OrthoDB" id="416119at2759"/>
<feature type="active site" evidence="5">
    <location>
        <position position="92"/>
    </location>
</feature>
<feature type="binding site" evidence="6">
    <location>
        <position position="13"/>
    </location>
    <ligand>
        <name>Mg(2+)</name>
        <dbReference type="ChEBI" id="CHEBI:18420"/>
        <label>1</label>
    </ligand>
</feature>
<dbReference type="AlphaFoldDB" id="A0A9P6D4L6"/>
<dbReference type="GO" id="GO:0008311">
    <property type="term" value="F:double-stranded DNA 3'-5' DNA exonuclease activity"/>
    <property type="evidence" value="ECO:0007669"/>
    <property type="project" value="TreeGrafter"/>
</dbReference>
<dbReference type="InterPro" id="IPR036691">
    <property type="entry name" value="Endo/exonu/phosph_ase_sf"/>
</dbReference>
<evidence type="ECO:0000256" key="7">
    <source>
        <dbReference type="PIRSR" id="PIRSR604808-3"/>
    </source>
</evidence>
<comment type="similarity">
    <text evidence="1">Belongs to the DNA repair enzymes AP/ExoA family.</text>
</comment>
<keyword evidence="3" id="KW-0378">Hydrolase</keyword>
<proteinExistence type="inferred from homology"/>
<name>A0A9P6D4L6_PLEER</name>
<evidence type="ECO:0000256" key="4">
    <source>
        <dbReference type="ARBA" id="ARBA00022842"/>
    </source>
</evidence>
<keyword evidence="10" id="KW-1185">Reference proteome</keyword>
<evidence type="ECO:0000256" key="3">
    <source>
        <dbReference type="ARBA" id="ARBA00022801"/>
    </source>
</evidence>
<feature type="active site" description="Proton donor/acceptor" evidence="5">
    <location>
        <position position="126"/>
    </location>
</feature>
<dbReference type="EMBL" id="MU154601">
    <property type="protein sequence ID" value="KAF9492426.1"/>
    <property type="molecule type" value="Genomic_DNA"/>
</dbReference>
<dbReference type="CDD" id="cd09076">
    <property type="entry name" value="L1-EN"/>
    <property type="match status" value="1"/>
</dbReference>
<dbReference type="PANTHER" id="PTHR22748:SF6">
    <property type="entry name" value="DNA-(APURINIC OR APYRIMIDINIC SITE) ENDONUCLEASE"/>
    <property type="match status" value="1"/>
</dbReference>
<keyword evidence="6" id="KW-0464">Manganese</keyword>
<dbReference type="InterPro" id="IPR005135">
    <property type="entry name" value="Endo/exonuclease/phosphatase"/>
</dbReference>
<evidence type="ECO:0000313" key="10">
    <source>
        <dbReference type="Proteomes" id="UP000807025"/>
    </source>
</evidence>
<feature type="binding site" evidence="6">
    <location>
        <position position="215"/>
    </location>
    <ligand>
        <name>Mg(2+)</name>
        <dbReference type="ChEBI" id="CHEBI:18420"/>
        <label>1</label>
    </ligand>
</feature>
<sequence>MRNKKIAILAVQETHMDEQCREAVENIFGRRLHIVASTDSENPSQRAGIALVLNKSFVNVSTETTKVIHEGRAILTSINWGAEKTLTVLAVYAPNLLEENVEFWKKIREFFELHPRTRKPDIMLGDFNMVEDTIDRNPSHNDSLQQTQELADLKSSLRLQDGWRQTYPDKRSFTFMQPILNGGAKSRIDRIYVTSQLLKKSSEWHTNHSGLANTDHLLVSAQITNAEAPVQGDGRWCLPERVVEDKAFRGKAKELIKAAWEQMTNARATPWTDQSNAQAIYAELKFNILDRARCQDKIMTPKILRDIGTLRKDLQQIDGSQDPSEVMTARLIADKIADLEKKRHNKIRELGRVKNRLEGEMNSRYWMQINKELKPRDMIFSLKNPNIAEAAAETVSKKMAEVARKYHNELQ</sequence>
<dbReference type="Gene3D" id="3.60.10.10">
    <property type="entry name" value="Endonuclease/exonuclease/phosphatase"/>
    <property type="match status" value="1"/>
</dbReference>
<dbReference type="GO" id="GO:0005634">
    <property type="term" value="C:nucleus"/>
    <property type="evidence" value="ECO:0007669"/>
    <property type="project" value="TreeGrafter"/>
</dbReference>
<dbReference type="SUPFAM" id="SSF56219">
    <property type="entry name" value="DNase I-like"/>
    <property type="match status" value="1"/>
</dbReference>
<evidence type="ECO:0000256" key="1">
    <source>
        <dbReference type="ARBA" id="ARBA00007092"/>
    </source>
</evidence>
<dbReference type="GO" id="GO:0006284">
    <property type="term" value="P:base-excision repair"/>
    <property type="evidence" value="ECO:0007669"/>
    <property type="project" value="TreeGrafter"/>
</dbReference>
<evidence type="ECO:0000256" key="6">
    <source>
        <dbReference type="PIRSR" id="PIRSR604808-2"/>
    </source>
</evidence>
<keyword evidence="4 6" id="KW-0460">Magnesium</keyword>
<organism evidence="9 10">
    <name type="scientific">Pleurotus eryngii</name>
    <name type="common">Boletus of the steppes</name>
    <dbReference type="NCBI Taxonomy" id="5323"/>
    <lineage>
        <taxon>Eukaryota</taxon>
        <taxon>Fungi</taxon>
        <taxon>Dikarya</taxon>
        <taxon>Basidiomycota</taxon>
        <taxon>Agaricomycotina</taxon>
        <taxon>Agaricomycetes</taxon>
        <taxon>Agaricomycetidae</taxon>
        <taxon>Agaricales</taxon>
        <taxon>Pleurotineae</taxon>
        <taxon>Pleurotaceae</taxon>
        <taxon>Pleurotus</taxon>
    </lineage>
</organism>
<protein>
    <submittedName>
        <fullName evidence="9">DNase I-like protein</fullName>
    </submittedName>
</protein>
<feature type="binding site" evidence="6">
    <location>
        <position position="126"/>
    </location>
    <ligand>
        <name>Mg(2+)</name>
        <dbReference type="ChEBI" id="CHEBI:18420"/>
        <label>1</label>
    </ligand>
</feature>
<dbReference type="GO" id="GO:0008081">
    <property type="term" value="F:phosphoric diester hydrolase activity"/>
    <property type="evidence" value="ECO:0007669"/>
    <property type="project" value="TreeGrafter"/>
</dbReference>
<dbReference type="PANTHER" id="PTHR22748">
    <property type="entry name" value="AP ENDONUCLEASE"/>
    <property type="match status" value="1"/>
</dbReference>
<feature type="site" description="Interaction with DNA substrate" evidence="7">
    <location>
        <position position="216"/>
    </location>
</feature>
<comment type="cofactor">
    <cofactor evidence="6">
        <name>Mg(2+)</name>
        <dbReference type="ChEBI" id="CHEBI:18420"/>
    </cofactor>
    <cofactor evidence="6">
        <name>Mn(2+)</name>
        <dbReference type="ChEBI" id="CHEBI:29035"/>
    </cofactor>
    <text evidence="6">Probably binds two magnesium or manganese ions per subunit.</text>
</comment>
<gene>
    <name evidence="9" type="ORF">BDN71DRAFT_1368684</name>
</gene>
<accession>A0A9P6D4L6</accession>